<dbReference type="HOGENOM" id="CLU_2975055_0_0_9"/>
<dbReference type="KEGG" id="pms:KNP414_02991"/>
<accession>F8F8G1</accession>
<reference evidence="2" key="1">
    <citation type="submission" date="2011-06" db="EMBL/GenBank/DDBJ databases">
        <title>Complete genome sequence of Paenibacillus mucilaginosus KNP414.</title>
        <authorList>
            <person name="Wang J."/>
            <person name="Hu S."/>
            <person name="Hu X."/>
            <person name="Zhang B."/>
            <person name="Dong D."/>
            <person name="Zhang S."/>
            <person name="Zhao K."/>
            <person name="Wu D."/>
        </authorList>
    </citation>
    <scope>NUCLEOTIDE SEQUENCE [LARGE SCALE GENOMIC DNA]</scope>
    <source>
        <strain evidence="2">KNP414</strain>
    </source>
</reference>
<proteinExistence type="predicted"/>
<evidence type="ECO:0000313" key="1">
    <source>
        <dbReference type="EMBL" id="AEI41549.1"/>
    </source>
</evidence>
<dbReference type="EMBL" id="CP002869">
    <property type="protein sequence ID" value="AEI41549.1"/>
    <property type="molecule type" value="Genomic_DNA"/>
</dbReference>
<dbReference type="AlphaFoldDB" id="F8F8G1"/>
<name>F8F8G1_PAEMK</name>
<protein>
    <submittedName>
        <fullName evidence="1">Uncharacterized protein</fullName>
    </submittedName>
</protein>
<gene>
    <name evidence="1" type="ordered locus">KNP414_02991</name>
</gene>
<sequence>MSFGYIVLRSVVFAQRSLSKRYILIPQIKKLRSRVYRFAFRCASHKGHFQNDISSFGR</sequence>
<evidence type="ECO:0000313" key="2">
    <source>
        <dbReference type="Proteomes" id="UP000006620"/>
    </source>
</evidence>
<reference evidence="1 2" key="2">
    <citation type="journal article" date="2013" name="Genome Announc.">
        <title>Genome Sequence of Growth-Improving Paenibacillus mucilaginosus Strain KNP414.</title>
        <authorList>
            <person name="Lu J.J."/>
            <person name="Wang J.F."/>
            <person name="Hu X.F."/>
        </authorList>
    </citation>
    <scope>NUCLEOTIDE SEQUENCE [LARGE SCALE GENOMIC DNA]</scope>
    <source>
        <strain evidence="1 2">KNP414</strain>
    </source>
</reference>
<organism evidence="1 2">
    <name type="scientific">Paenibacillus mucilaginosus (strain KNP414)</name>
    <dbReference type="NCBI Taxonomy" id="1036673"/>
    <lineage>
        <taxon>Bacteria</taxon>
        <taxon>Bacillati</taxon>
        <taxon>Bacillota</taxon>
        <taxon>Bacilli</taxon>
        <taxon>Bacillales</taxon>
        <taxon>Paenibacillaceae</taxon>
        <taxon>Paenibacillus</taxon>
    </lineage>
</organism>
<dbReference type="PATRIC" id="fig|1036673.3.peg.2743"/>
<dbReference type="Proteomes" id="UP000006620">
    <property type="component" value="Chromosome"/>
</dbReference>